<comment type="caution">
    <text evidence="1">The sequence shown here is derived from an EMBL/GenBank/DDBJ whole genome shotgun (WGS) entry which is preliminary data.</text>
</comment>
<evidence type="ECO:0000313" key="1">
    <source>
        <dbReference type="EMBL" id="PKG30930.1"/>
    </source>
</evidence>
<dbReference type="EMBL" id="PISD01000002">
    <property type="protein sequence ID" value="PKG30930.1"/>
    <property type="molecule type" value="Genomic_DNA"/>
</dbReference>
<dbReference type="Proteomes" id="UP000233343">
    <property type="component" value="Unassembled WGS sequence"/>
</dbReference>
<organism evidence="1 2">
    <name type="scientific">Cytobacillus horneckiae</name>
    <dbReference type="NCBI Taxonomy" id="549687"/>
    <lineage>
        <taxon>Bacteria</taxon>
        <taxon>Bacillati</taxon>
        <taxon>Bacillota</taxon>
        <taxon>Bacilli</taxon>
        <taxon>Bacillales</taxon>
        <taxon>Bacillaceae</taxon>
        <taxon>Cytobacillus</taxon>
    </lineage>
</organism>
<evidence type="ECO:0000313" key="2">
    <source>
        <dbReference type="Proteomes" id="UP000233343"/>
    </source>
</evidence>
<keyword evidence="1" id="KW-0167">Capsid protein</keyword>
<dbReference type="InterPro" id="IPR014254">
    <property type="entry name" value="Spore_coat_YutH"/>
</dbReference>
<dbReference type="AlphaFoldDB" id="A0A2N0ZN36"/>
<dbReference type="InterPro" id="IPR011009">
    <property type="entry name" value="Kinase-like_dom_sf"/>
</dbReference>
<dbReference type="NCBIfam" id="TIGR02905">
    <property type="entry name" value="spore_yutH"/>
    <property type="match status" value="1"/>
</dbReference>
<dbReference type="SUPFAM" id="SSF56112">
    <property type="entry name" value="Protein kinase-like (PK-like)"/>
    <property type="match status" value="1"/>
</dbReference>
<gene>
    <name evidence="1" type="primary">yutH</name>
    <name evidence="1" type="ORF">CWS20_00510</name>
</gene>
<name>A0A2N0ZN36_9BACI</name>
<dbReference type="RefSeq" id="WP_066190515.1">
    <property type="nucleotide sequence ID" value="NZ_JARMMB010000005.1"/>
</dbReference>
<dbReference type="PANTHER" id="PTHR39179:SF2">
    <property type="entry name" value="ENDOSPORE COAT-ASSOCIATED PROTEIN YUTH"/>
    <property type="match status" value="1"/>
</dbReference>
<dbReference type="Gene3D" id="3.90.1200.10">
    <property type="match status" value="1"/>
</dbReference>
<keyword evidence="2" id="KW-1185">Reference proteome</keyword>
<keyword evidence="1" id="KW-0946">Virion</keyword>
<dbReference type="InterPro" id="IPR047175">
    <property type="entry name" value="CotS-like"/>
</dbReference>
<dbReference type="PANTHER" id="PTHR39179">
    <property type="entry name" value="SPORE COAT PROTEIN I"/>
    <property type="match status" value="1"/>
</dbReference>
<accession>A0A2N0ZN36</accession>
<reference evidence="1 2" key="1">
    <citation type="journal article" date="2010" name="Int. J. Syst. Evol. Microbiol.">
        <title>Bacillus horneckiae sp. nov., isolated from a spacecraft-assembly clean room.</title>
        <authorList>
            <person name="Vaishampayan P."/>
            <person name="Probst A."/>
            <person name="Krishnamurthi S."/>
            <person name="Ghosh S."/>
            <person name="Osman S."/>
            <person name="McDowall A."/>
            <person name="Ruckmani A."/>
            <person name="Mayilraj S."/>
            <person name="Venkateswaran K."/>
        </authorList>
    </citation>
    <scope>NUCLEOTIDE SEQUENCE [LARGE SCALE GENOMIC DNA]</scope>
    <source>
        <strain evidence="2">1PO1SC</strain>
    </source>
</reference>
<sequence length="339" mass="40708">MLIRLLKEKYGIQADEEFRIEKYNACKSQNEVYILVPASHMGEEELVELDQIAEHLKLSGDRNIAGFKKTTEGTPYSEWEDARYAVLGNDRLQPRKNGLFGRKLAKFHFRGRGVSFSVEKTSRIGQWKQLWETRLDQMERVWNDMLFQFDGENDFDRLFLESFPYYMGLAENAIQYIVDTEFDEEPLMNDSGTVCHERFLMNSWGEQYYIKNPFDWVFDHATRDLAEWTREKYFSNIKTYEPDLRQFIKEYESITPLSPFSWRLYYARILFPLHYFECVENYYGTSSEQHRNFLKEKLEKYLQQSGDYEKFLSQFFDLADRPLPIQQWSIPMPEWLTSK</sequence>
<dbReference type="GO" id="GO:0042601">
    <property type="term" value="C:endospore-forming forespore"/>
    <property type="evidence" value="ECO:0007669"/>
    <property type="project" value="TreeGrafter"/>
</dbReference>
<protein>
    <submittedName>
        <fullName evidence="1">Spore coat protein YutH</fullName>
    </submittedName>
</protein>
<proteinExistence type="predicted"/>